<gene>
    <name evidence="9" type="ORF">D2917_31160</name>
</gene>
<evidence type="ECO:0000256" key="4">
    <source>
        <dbReference type="ARBA" id="ARBA00022692"/>
    </source>
</evidence>
<comment type="caution">
    <text evidence="7">Lacks conserved residue(s) required for the propagation of feature annotation.</text>
</comment>
<dbReference type="InterPro" id="IPR049177">
    <property type="entry name" value="MgtC_SapB_SrpB_YhiD_N"/>
</dbReference>
<comment type="similarity">
    <text evidence="2 7">Belongs to the MgtC/SapB family.</text>
</comment>
<dbReference type="PANTHER" id="PTHR33778:SF1">
    <property type="entry name" value="MAGNESIUM TRANSPORTER YHID-RELATED"/>
    <property type="match status" value="1"/>
</dbReference>
<proteinExistence type="inferred from homology"/>
<protein>
    <recommendedName>
        <fullName evidence="7">Protein MgtC</fullName>
    </recommendedName>
</protein>
<dbReference type="EMBL" id="CP032520">
    <property type="protein sequence ID" value="QEZ48745.1"/>
    <property type="molecule type" value="Genomic_DNA"/>
</dbReference>
<dbReference type="AlphaFoldDB" id="A0A5P3VRW9"/>
<comment type="subcellular location">
    <subcellularLocation>
        <location evidence="7">Cell inner membrane</location>
        <topology evidence="7">Multi-pass membrane protein</topology>
    </subcellularLocation>
    <subcellularLocation>
        <location evidence="1">Cell membrane</location>
        <topology evidence="1">Multi-pass membrane protein</topology>
    </subcellularLocation>
</comment>
<evidence type="ECO:0000256" key="6">
    <source>
        <dbReference type="ARBA" id="ARBA00023136"/>
    </source>
</evidence>
<dbReference type="RefSeq" id="WP_151072984.1">
    <property type="nucleotide sequence ID" value="NZ_CP032520.1"/>
</dbReference>
<keyword evidence="7" id="KW-0997">Cell inner membrane</keyword>
<evidence type="ECO:0000256" key="5">
    <source>
        <dbReference type="ARBA" id="ARBA00022989"/>
    </source>
</evidence>
<dbReference type="Pfam" id="PF02308">
    <property type="entry name" value="MgtC"/>
    <property type="match status" value="1"/>
</dbReference>
<accession>A0A5P3VRW9</accession>
<dbReference type="PANTHER" id="PTHR33778">
    <property type="entry name" value="PROTEIN MGTC"/>
    <property type="match status" value="1"/>
</dbReference>
<feature type="transmembrane region" description="Helical" evidence="7">
    <location>
        <begin position="134"/>
        <end position="152"/>
    </location>
</feature>
<name>A0A5P3VRW9_9BURK</name>
<feature type="transmembrane region" description="Helical" evidence="7">
    <location>
        <begin position="58"/>
        <end position="80"/>
    </location>
</feature>
<dbReference type="PRINTS" id="PR01837">
    <property type="entry name" value="MGTCSAPBPROT"/>
</dbReference>
<evidence type="ECO:0000256" key="2">
    <source>
        <dbReference type="ARBA" id="ARBA00009298"/>
    </source>
</evidence>
<evidence type="ECO:0000256" key="3">
    <source>
        <dbReference type="ARBA" id="ARBA00022475"/>
    </source>
</evidence>
<keyword evidence="3" id="KW-1003">Cell membrane</keyword>
<reference evidence="9 10" key="1">
    <citation type="submission" date="2018-09" db="EMBL/GenBank/DDBJ databases">
        <title>Complete genome sequence of Cupriavidus oxalaticus T2, a bacterium capable of phenol tolerance and degradation.</title>
        <authorList>
            <person name="Yan J."/>
        </authorList>
    </citation>
    <scope>NUCLEOTIDE SEQUENCE [LARGE SCALE GENOMIC DNA]</scope>
    <source>
        <strain evidence="9 10">T2</strain>
        <plasmid evidence="9 10">unnamed1</plasmid>
    </source>
</reference>
<evidence type="ECO:0000259" key="8">
    <source>
        <dbReference type="Pfam" id="PF02308"/>
    </source>
</evidence>
<sequence>MDQSGTSELIRILRLEFSDLANVSEALRAGVRLTVSMVLGGILGYEREHAGKIAGVRTHMLVALGACVFVIVPLQAGIQLPDVSRVLQGLTSGIGFLCAGAILKADDASHVKGLTTAASIWMAAAIGVSAGMGHAMTAVLATAYSLVVLGLLRKWKPDRSE</sequence>
<evidence type="ECO:0000256" key="1">
    <source>
        <dbReference type="ARBA" id="ARBA00004651"/>
    </source>
</evidence>
<organism evidence="9 10">
    <name type="scientific">Cupriavidus oxalaticus</name>
    <dbReference type="NCBI Taxonomy" id="96344"/>
    <lineage>
        <taxon>Bacteria</taxon>
        <taxon>Pseudomonadati</taxon>
        <taxon>Pseudomonadota</taxon>
        <taxon>Betaproteobacteria</taxon>
        <taxon>Burkholderiales</taxon>
        <taxon>Burkholderiaceae</taxon>
        <taxon>Cupriavidus</taxon>
    </lineage>
</organism>
<keyword evidence="6 7" id="KW-0472">Membrane</keyword>
<evidence type="ECO:0000256" key="7">
    <source>
        <dbReference type="RuleBase" id="RU365041"/>
    </source>
</evidence>
<dbReference type="GO" id="GO:0005886">
    <property type="term" value="C:plasma membrane"/>
    <property type="evidence" value="ECO:0007669"/>
    <property type="project" value="UniProtKB-SubCell"/>
</dbReference>
<geneLocation type="plasmid" evidence="9">
    <name>unnamed1</name>
</geneLocation>
<feature type="domain" description="MgtC/SapB/SrpB/YhiD N-terminal" evidence="8">
    <location>
        <begin position="33"/>
        <end position="154"/>
    </location>
</feature>
<keyword evidence="4 7" id="KW-0812">Transmembrane</keyword>
<evidence type="ECO:0000313" key="9">
    <source>
        <dbReference type="EMBL" id="QEZ48745.1"/>
    </source>
</evidence>
<evidence type="ECO:0000313" key="10">
    <source>
        <dbReference type="Proteomes" id="UP000325743"/>
    </source>
</evidence>
<keyword evidence="5 7" id="KW-1133">Transmembrane helix</keyword>
<keyword evidence="9" id="KW-0614">Plasmid</keyword>
<dbReference type="InterPro" id="IPR003416">
    <property type="entry name" value="MgtC/SapB/SrpB/YhiD_fam"/>
</dbReference>
<dbReference type="Proteomes" id="UP000325743">
    <property type="component" value="Plasmid unnamed1"/>
</dbReference>